<protein>
    <submittedName>
        <fullName evidence="1">MoaD/ThiS family protein</fullName>
    </submittedName>
</protein>
<dbReference type="InterPro" id="IPR016155">
    <property type="entry name" value="Mopterin_synth/thiamin_S_b"/>
</dbReference>
<evidence type="ECO:0000313" key="1">
    <source>
        <dbReference type="EMBL" id="MEJ2865406.1"/>
    </source>
</evidence>
<dbReference type="SUPFAM" id="SSF54285">
    <property type="entry name" value="MoaD/ThiS"/>
    <property type="match status" value="1"/>
</dbReference>
<gene>
    <name evidence="1" type="ORF">WCD58_29915</name>
</gene>
<sequence length="86" mass="8333">MSAGTATVRYFGGAKAAAGTKSELVALRAGATLDGLVAALSASHGSALARVLAAASFLLDEVAVRDRSAVIPDGAVIDVLPPVAGG</sequence>
<proteinExistence type="predicted"/>
<organism evidence="1 2">
    <name type="scientific">Actinomycetospora flava</name>
    <dbReference type="NCBI Taxonomy" id="3129232"/>
    <lineage>
        <taxon>Bacteria</taxon>
        <taxon>Bacillati</taxon>
        <taxon>Actinomycetota</taxon>
        <taxon>Actinomycetes</taxon>
        <taxon>Pseudonocardiales</taxon>
        <taxon>Pseudonocardiaceae</taxon>
        <taxon>Actinomycetospora</taxon>
    </lineage>
</organism>
<comment type="caution">
    <text evidence="1">The sequence shown here is derived from an EMBL/GenBank/DDBJ whole genome shotgun (WGS) entry which is preliminary data.</text>
</comment>
<dbReference type="Proteomes" id="UP001369736">
    <property type="component" value="Unassembled WGS sequence"/>
</dbReference>
<dbReference type="Gene3D" id="3.10.20.30">
    <property type="match status" value="1"/>
</dbReference>
<dbReference type="Pfam" id="PF02597">
    <property type="entry name" value="ThiS"/>
    <property type="match status" value="1"/>
</dbReference>
<dbReference type="InterPro" id="IPR012675">
    <property type="entry name" value="Beta-grasp_dom_sf"/>
</dbReference>
<reference evidence="1 2" key="1">
    <citation type="submission" date="2024-03" db="EMBL/GenBank/DDBJ databases">
        <title>Actinomycetospora sp. OC33-EN07, a novel actinomycete isolated from wild orchid (Aerides multiflora).</title>
        <authorList>
            <person name="Suriyachadkun C."/>
        </authorList>
    </citation>
    <scope>NUCLEOTIDE SEQUENCE [LARGE SCALE GENOMIC DNA]</scope>
    <source>
        <strain evidence="1 2">OC33-EN07</strain>
    </source>
</reference>
<dbReference type="EMBL" id="JBBEGM010000017">
    <property type="protein sequence ID" value="MEJ2865406.1"/>
    <property type="molecule type" value="Genomic_DNA"/>
</dbReference>
<name>A0ABU8ME12_9PSEU</name>
<keyword evidence="2" id="KW-1185">Reference proteome</keyword>
<evidence type="ECO:0000313" key="2">
    <source>
        <dbReference type="Proteomes" id="UP001369736"/>
    </source>
</evidence>
<dbReference type="InterPro" id="IPR003749">
    <property type="entry name" value="ThiS/MoaD-like"/>
</dbReference>
<dbReference type="RefSeq" id="WP_337706777.1">
    <property type="nucleotide sequence ID" value="NZ_JBBEGM010000017.1"/>
</dbReference>
<accession>A0ABU8ME12</accession>